<keyword evidence="1" id="KW-0472">Membrane</keyword>
<feature type="transmembrane region" description="Helical" evidence="1">
    <location>
        <begin position="37"/>
        <end position="64"/>
    </location>
</feature>
<comment type="caution">
    <text evidence="2">The sequence shown here is derived from an EMBL/GenBank/DDBJ whole genome shotgun (WGS) entry which is preliminary data.</text>
</comment>
<feature type="transmembrane region" description="Helical" evidence="1">
    <location>
        <begin position="167"/>
        <end position="189"/>
    </location>
</feature>
<gene>
    <name evidence="2" type="ORF">Ctob_001029</name>
</gene>
<evidence type="ECO:0000313" key="2">
    <source>
        <dbReference type="EMBL" id="KOO23017.1"/>
    </source>
</evidence>
<evidence type="ECO:0000313" key="3">
    <source>
        <dbReference type="Proteomes" id="UP000037460"/>
    </source>
</evidence>
<sequence>MGEVQRGFLPHVPSTALRVGPLFMLFPRRGTSVYPRLSTVVSVTFVWTVFWSALALVTLSIVYAAQGSNAMCTQGWNYIAARTAWGTVEAWLVSAGSFVLWCSLADDVTSRSPAERARLRREADDEDARLAAGFFGWFQVSLVIVAFVALGFGVWTWYFAYGGLPNSIWFGTLHVVVCSLLIWFLGIVLSRYHQRDESHAAKTMRPGLLLGVYITLLGVTTFTSGTLGAVTLSAVPSAMEFILQNWAWVKTRAIPFSEPGGTATATANNMSRLSIVLIALACLQALTLYNVLIMLSRRGVLALTPFAAHFTTFWLGIVTIGGVLTLGQSACYASPIGCNGAKILMLVALLLALLPFVRLVLAPGRDPIESSVKFAVYLVYIALTAAFCLGSTITLGVAGSGVLASIDNNWDTINLALPDAAFLSSGHRRDLFRSSAETSLGVLATLGSAALLQLLVMLSLSLYTRYATLGELLGTRAGANRVADVPSIEDLDGASGLGRSKSWWYSASPKRLTRELLLGVEDSEAPHSTLGRTCSAPPGFAAPSLPRVLEDRVTPPGSDQYDSLDKYQTRVRGGAAAGSADRLQHQESVLSNVDNDGVGQVLLHNAELFPTWFSSSVPRLPCSLRFLFAGLALVIAYVAGMVYFDSVAGAAVPFKTSARQSLQLSVPFSLNYSLYPQNPSYFANDATILNIVNNFHHGTTQVLFSHGSVAEVQVYLTVDTSHTLTEDVVLSATSCTSIGSSSSSAWPSGGVCYTPPTVSCQSRVSGAQSSGNACNSAQLNITASPPGSCNEQCSWYWLWFPCRCHASANLTIVLPNAAVNANISQLLAAPYTTPLVVSGVGATNNMFQHAFIDLNIASPNGGAVRIAPLDSTPTPLNPGDISDLLGRFGVNNLNVQANGDVVLEQVLAVGAVDVASNVGATILTDIFGGAGVTASAASITVTDAFIAQPCIFVQLLGQWVGGSACAGMGVPMGERPCIYNNPPCDPTKVAPPFGLVLGALSLTANGDFDGAILMNGTVISASAPMVAAKGIMAFSGARFVGSMQMTFTEDTKKGSAANLNNVAVLDCAVCKPVSLLSQLSWVDLPLSAALPTIFCACQPPETYGILLSANDASMTALLAIGSNITATSVSGALVLDEYVLTSQKPTTNINGTQVGPNAPTPVVNLFSTYGDVQLNGLISTSLTPGAQYNISLQSMAGDVKALFTGGALDGNYEVRTEPGGIGHTGIVIDNQVTKKKSGHVGGAGNASVYLYHDYGELSLSMSTNAPSVFDGITGSLTSGGGSSLFGAGAPATEPDACGAPANRMPASSALERVPVAQRVFRALTAMAEAEWGVDEQELLQHRRALEAIRSEL</sequence>
<dbReference type="Proteomes" id="UP000037460">
    <property type="component" value="Unassembled WGS sequence"/>
</dbReference>
<keyword evidence="1" id="KW-0812">Transmembrane</keyword>
<reference evidence="3" key="1">
    <citation type="journal article" date="2015" name="PLoS Genet.">
        <title>Genome Sequence and Transcriptome Analyses of Chrysochromulina tobin: Metabolic Tools for Enhanced Algal Fitness in the Prominent Order Prymnesiales (Haptophyceae).</title>
        <authorList>
            <person name="Hovde B.T."/>
            <person name="Deodato C.R."/>
            <person name="Hunsperger H.M."/>
            <person name="Ryken S.A."/>
            <person name="Yost W."/>
            <person name="Jha R.K."/>
            <person name="Patterson J."/>
            <person name="Monnat R.J. Jr."/>
            <person name="Barlow S.B."/>
            <person name="Starkenburg S.R."/>
            <person name="Cattolico R.A."/>
        </authorList>
    </citation>
    <scope>NUCLEOTIDE SEQUENCE</scope>
    <source>
        <strain evidence="3">CCMP291</strain>
    </source>
</reference>
<feature type="transmembrane region" description="Helical" evidence="1">
    <location>
        <begin position="374"/>
        <end position="398"/>
    </location>
</feature>
<feature type="transmembrane region" description="Helical" evidence="1">
    <location>
        <begin position="210"/>
        <end position="235"/>
    </location>
</feature>
<feature type="transmembrane region" description="Helical" evidence="1">
    <location>
        <begin position="130"/>
        <end position="155"/>
    </location>
</feature>
<organism evidence="2 3">
    <name type="scientific">Chrysochromulina tobinii</name>
    <dbReference type="NCBI Taxonomy" id="1460289"/>
    <lineage>
        <taxon>Eukaryota</taxon>
        <taxon>Haptista</taxon>
        <taxon>Haptophyta</taxon>
        <taxon>Prymnesiophyceae</taxon>
        <taxon>Prymnesiales</taxon>
        <taxon>Chrysochromulinaceae</taxon>
        <taxon>Chrysochromulina</taxon>
    </lineage>
</organism>
<dbReference type="EMBL" id="JWZX01003227">
    <property type="protein sequence ID" value="KOO23017.1"/>
    <property type="molecule type" value="Genomic_DNA"/>
</dbReference>
<feature type="transmembrane region" description="Helical" evidence="1">
    <location>
        <begin position="440"/>
        <end position="463"/>
    </location>
</feature>
<name>A0A0M0J9K9_9EUKA</name>
<feature type="transmembrane region" description="Helical" evidence="1">
    <location>
        <begin position="343"/>
        <end position="362"/>
    </location>
</feature>
<feature type="transmembrane region" description="Helical" evidence="1">
    <location>
        <begin position="273"/>
        <end position="293"/>
    </location>
</feature>
<evidence type="ECO:0000256" key="1">
    <source>
        <dbReference type="SAM" id="Phobius"/>
    </source>
</evidence>
<feature type="transmembrane region" description="Helical" evidence="1">
    <location>
        <begin position="300"/>
        <end position="323"/>
    </location>
</feature>
<keyword evidence="3" id="KW-1185">Reference proteome</keyword>
<feature type="transmembrane region" description="Helical" evidence="1">
    <location>
        <begin position="624"/>
        <end position="644"/>
    </location>
</feature>
<proteinExistence type="predicted"/>
<keyword evidence="1" id="KW-1133">Transmembrane helix</keyword>
<protein>
    <submittedName>
        <fullName evidence="2">Uncharacterized protein</fullName>
    </submittedName>
</protein>
<accession>A0A0M0J9K9</accession>